<feature type="region of interest" description="Disordered" evidence="1">
    <location>
        <begin position="170"/>
        <end position="213"/>
    </location>
</feature>
<sequence length="213" mass="24402">MATNMAEFFALLRGANHAFSRSTPPPGQGPTVNTPFWPTGFLHENPRSKPGLLFITRQSKTNARSWSHEQWEKSWIRLLGVQRTQSHTVPWSKQACRPVFPKLPRLRPLTSHSTRSFNRVSRLSRPLPRLFSSNIEASMTGKDPNWGRRNPPDSCESWKLIATLGGMWPRAPLDHTSPGCFPPPRDRNDRNRRKRPPKTREEPRKCSVTFFGA</sequence>
<name>A0A2I0KYI0_PUNGR</name>
<comment type="caution">
    <text evidence="2">The sequence shown here is derived from an EMBL/GenBank/DDBJ whole genome shotgun (WGS) entry which is preliminary data.</text>
</comment>
<evidence type="ECO:0000313" key="2">
    <source>
        <dbReference type="EMBL" id="PKI73413.1"/>
    </source>
</evidence>
<gene>
    <name evidence="2" type="ORF">CRG98_006183</name>
</gene>
<dbReference type="Proteomes" id="UP000233551">
    <property type="component" value="Unassembled WGS sequence"/>
</dbReference>
<dbReference type="EMBL" id="PGOL01000276">
    <property type="protein sequence ID" value="PKI73413.1"/>
    <property type="molecule type" value="Genomic_DNA"/>
</dbReference>
<accession>A0A2I0KYI0</accession>
<proteinExistence type="predicted"/>
<dbReference type="AlphaFoldDB" id="A0A2I0KYI0"/>
<keyword evidence="3" id="KW-1185">Reference proteome</keyword>
<evidence type="ECO:0000313" key="3">
    <source>
        <dbReference type="Proteomes" id="UP000233551"/>
    </source>
</evidence>
<protein>
    <submittedName>
        <fullName evidence="2">Uncharacterized protein</fullName>
    </submittedName>
</protein>
<organism evidence="2 3">
    <name type="scientific">Punica granatum</name>
    <name type="common">Pomegranate</name>
    <dbReference type="NCBI Taxonomy" id="22663"/>
    <lineage>
        <taxon>Eukaryota</taxon>
        <taxon>Viridiplantae</taxon>
        <taxon>Streptophyta</taxon>
        <taxon>Embryophyta</taxon>
        <taxon>Tracheophyta</taxon>
        <taxon>Spermatophyta</taxon>
        <taxon>Magnoliopsida</taxon>
        <taxon>eudicotyledons</taxon>
        <taxon>Gunneridae</taxon>
        <taxon>Pentapetalae</taxon>
        <taxon>rosids</taxon>
        <taxon>malvids</taxon>
        <taxon>Myrtales</taxon>
        <taxon>Lythraceae</taxon>
        <taxon>Punica</taxon>
    </lineage>
</organism>
<evidence type="ECO:0000256" key="1">
    <source>
        <dbReference type="SAM" id="MobiDB-lite"/>
    </source>
</evidence>
<reference evidence="2 3" key="1">
    <citation type="submission" date="2017-11" db="EMBL/GenBank/DDBJ databases">
        <title>De-novo sequencing of pomegranate (Punica granatum L.) genome.</title>
        <authorList>
            <person name="Akparov Z."/>
            <person name="Amiraslanov A."/>
            <person name="Hajiyeva S."/>
            <person name="Abbasov M."/>
            <person name="Kaur K."/>
            <person name="Hamwieh A."/>
            <person name="Solovyev V."/>
            <person name="Salamov A."/>
            <person name="Braich B."/>
            <person name="Kosarev P."/>
            <person name="Mahmoud A."/>
            <person name="Hajiyev E."/>
            <person name="Babayeva S."/>
            <person name="Izzatullayeva V."/>
            <person name="Mammadov A."/>
            <person name="Mammadov A."/>
            <person name="Sharifova S."/>
            <person name="Ojaghi J."/>
            <person name="Eynullazada K."/>
            <person name="Bayramov B."/>
            <person name="Abdulazimova A."/>
            <person name="Shahmuradov I."/>
        </authorList>
    </citation>
    <scope>NUCLEOTIDE SEQUENCE [LARGE SCALE GENOMIC DNA]</scope>
    <source>
        <strain evidence="3">cv. AG2017</strain>
        <tissue evidence="2">Leaf</tissue>
    </source>
</reference>